<dbReference type="AlphaFoldDB" id="A0A198ASR6"/>
<evidence type="ECO:0000256" key="4">
    <source>
        <dbReference type="ARBA" id="ARBA00022729"/>
    </source>
</evidence>
<keyword evidence="6" id="KW-0564">Palmitate</keyword>
<dbReference type="InterPro" id="IPR046953">
    <property type="entry name" value="Spore_GerAC-like_C"/>
</dbReference>
<evidence type="ECO:0000256" key="1">
    <source>
        <dbReference type="ARBA" id="ARBA00004635"/>
    </source>
</evidence>
<keyword evidence="5" id="KW-0472">Membrane</keyword>
<keyword evidence="11" id="KW-1185">Reference proteome</keyword>
<dbReference type="Gene3D" id="3.30.300.210">
    <property type="entry name" value="Nutrient germinant receptor protein C, domain 3"/>
    <property type="match status" value="1"/>
</dbReference>
<evidence type="ECO:0000259" key="9">
    <source>
        <dbReference type="Pfam" id="PF25198"/>
    </source>
</evidence>
<gene>
    <name evidence="10" type="ORF">A8708_16460</name>
</gene>
<comment type="subcellular location">
    <subcellularLocation>
        <location evidence="1">Membrane</location>
        <topology evidence="1">Lipid-anchor</topology>
    </subcellularLocation>
</comment>
<keyword evidence="7" id="KW-0449">Lipoprotein</keyword>
<protein>
    <submittedName>
        <fullName evidence="10">Uncharacterized protein</fullName>
    </submittedName>
</protein>
<evidence type="ECO:0000256" key="6">
    <source>
        <dbReference type="ARBA" id="ARBA00023139"/>
    </source>
</evidence>
<name>A0A198ASR6_9BACL</name>
<dbReference type="PANTHER" id="PTHR35789">
    <property type="entry name" value="SPORE GERMINATION PROTEIN B3"/>
    <property type="match status" value="1"/>
</dbReference>
<proteinExistence type="inferred from homology"/>
<dbReference type="RefSeq" id="WP_068661590.1">
    <property type="nucleotide sequence ID" value="NZ_LYPB01000032.1"/>
</dbReference>
<accession>A0A198ASR6</accession>
<evidence type="ECO:0000256" key="7">
    <source>
        <dbReference type="ARBA" id="ARBA00023288"/>
    </source>
</evidence>
<sequence>MFKIRFQWLIASVLLITITGCGSDQRILEKIGLTHTTSFDLTPDGMLRVTNSIPLAVGEGLKPREVLTTITDSSKGAKVDLARQSQLILVSGQMRNILFGSSLARRGFWDDIDTLVRDPSVSPRVKVTVVDGNANDLLAKTYSNYLRTAQYIDRMMESESKFQSIPKVSLYDFTRDYYDDGIDPVAPIIKDIGEHVKIDGIALFRDDRYQMKVAAQDAIYFAMLSKNFKLGSLPIILSRENEKKELVLFDSLISKRKVRVAQGSSGAYAVNYQISVSGSILEYRGDLKISKEEDRNKLESKIAEKMTEHMDMMVKDMQQHNVDSLGVGNAVKNSIAYKEWKAMDWREIYPEVEIHYQVKVKIKHYGKFQ</sequence>
<dbReference type="Pfam" id="PF05504">
    <property type="entry name" value="Spore_GerAC"/>
    <property type="match status" value="1"/>
</dbReference>
<evidence type="ECO:0000313" key="11">
    <source>
        <dbReference type="Proteomes" id="UP000078454"/>
    </source>
</evidence>
<evidence type="ECO:0000256" key="5">
    <source>
        <dbReference type="ARBA" id="ARBA00023136"/>
    </source>
</evidence>
<evidence type="ECO:0000259" key="8">
    <source>
        <dbReference type="Pfam" id="PF05504"/>
    </source>
</evidence>
<organism evidence="10 11">
    <name type="scientific">Paenibacillus oryzisoli</name>
    <dbReference type="NCBI Taxonomy" id="1850517"/>
    <lineage>
        <taxon>Bacteria</taxon>
        <taxon>Bacillati</taxon>
        <taxon>Bacillota</taxon>
        <taxon>Bacilli</taxon>
        <taxon>Bacillales</taxon>
        <taxon>Paenibacillaceae</taxon>
        <taxon>Paenibacillus</taxon>
    </lineage>
</organism>
<feature type="domain" description="Spore germination GerAC-like C-terminal" evidence="8">
    <location>
        <begin position="199"/>
        <end position="366"/>
    </location>
</feature>
<comment type="caution">
    <text evidence="10">The sequence shown here is derived from an EMBL/GenBank/DDBJ whole genome shotgun (WGS) entry which is preliminary data.</text>
</comment>
<comment type="similarity">
    <text evidence="2">Belongs to the GerABKC lipoprotein family.</text>
</comment>
<dbReference type="NCBIfam" id="TIGR02887">
    <property type="entry name" value="spore_ger_x_C"/>
    <property type="match status" value="1"/>
</dbReference>
<feature type="domain" description="Spore germination protein N-terminal" evidence="9">
    <location>
        <begin position="24"/>
        <end position="190"/>
    </location>
</feature>
<dbReference type="EMBL" id="LYPB01000032">
    <property type="protein sequence ID" value="OAS24342.1"/>
    <property type="molecule type" value="Genomic_DNA"/>
</dbReference>
<keyword evidence="3" id="KW-0309">Germination</keyword>
<dbReference type="InterPro" id="IPR038501">
    <property type="entry name" value="Spore_GerAC_C_sf"/>
</dbReference>
<dbReference type="InterPro" id="IPR057336">
    <property type="entry name" value="GerAC_N"/>
</dbReference>
<dbReference type="PANTHER" id="PTHR35789:SF1">
    <property type="entry name" value="SPORE GERMINATION PROTEIN B3"/>
    <property type="match status" value="1"/>
</dbReference>
<reference evidence="10 11" key="1">
    <citation type="submission" date="2016-05" db="EMBL/GenBank/DDBJ databases">
        <title>Paenibacillus sp. 1ZS3-15 nov., isolated from the rhizosphere soil.</title>
        <authorList>
            <person name="Zhang X.X."/>
            <person name="Zhang J."/>
        </authorList>
    </citation>
    <scope>NUCLEOTIDE SEQUENCE [LARGE SCALE GENOMIC DNA]</scope>
    <source>
        <strain evidence="10 11">1ZS3-15</strain>
    </source>
</reference>
<keyword evidence="4" id="KW-0732">Signal</keyword>
<evidence type="ECO:0000313" key="10">
    <source>
        <dbReference type="EMBL" id="OAS24342.1"/>
    </source>
</evidence>
<dbReference type="GO" id="GO:0009847">
    <property type="term" value="P:spore germination"/>
    <property type="evidence" value="ECO:0007669"/>
    <property type="project" value="InterPro"/>
</dbReference>
<dbReference type="GO" id="GO:0016020">
    <property type="term" value="C:membrane"/>
    <property type="evidence" value="ECO:0007669"/>
    <property type="project" value="UniProtKB-SubCell"/>
</dbReference>
<dbReference type="STRING" id="1850517.A8708_16460"/>
<dbReference type="InterPro" id="IPR008844">
    <property type="entry name" value="Spore_GerAC-like"/>
</dbReference>
<evidence type="ECO:0000256" key="3">
    <source>
        <dbReference type="ARBA" id="ARBA00022544"/>
    </source>
</evidence>
<dbReference type="PROSITE" id="PS51257">
    <property type="entry name" value="PROKAR_LIPOPROTEIN"/>
    <property type="match status" value="1"/>
</dbReference>
<dbReference type="Pfam" id="PF25198">
    <property type="entry name" value="Spore_GerAC_N"/>
    <property type="match status" value="1"/>
</dbReference>
<dbReference type="Proteomes" id="UP000078454">
    <property type="component" value="Unassembled WGS sequence"/>
</dbReference>
<evidence type="ECO:0000256" key="2">
    <source>
        <dbReference type="ARBA" id="ARBA00007886"/>
    </source>
</evidence>